<dbReference type="PROSITE" id="PS51450">
    <property type="entry name" value="LRR"/>
    <property type="match status" value="1"/>
</dbReference>
<evidence type="ECO:0000256" key="12">
    <source>
        <dbReference type="SAM" id="Phobius"/>
    </source>
</evidence>
<feature type="domain" description="Leucine-rich repeat-containing N-terminal plant-type" evidence="14">
    <location>
        <begin position="30"/>
        <end position="72"/>
    </location>
</feature>
<evidence type="ECO:0000256" key="3">
    <source>
        <dbReference type="ARBA" id="ARBA00022475"/>
    </source>
</evidence>
<keyword evidence="7" id="KW-0677">Repeat</keyword>
<evidence type="ECO:0000256" key="10">
    <source>
        <dbReference type="ARBA" id="ARBA00023170"/>
    </source>
</evidence>
<dbReference type="InterPro" id="IPR046956">
    <property type="entry name" value="RLP23-like"/>
</dbReference>
<dbReference type="PRINTS" id="PR00019">
    <property type="entry name" value="LEURICHRPT"/>
</dbReference>
<evidence type="ECO:0000256" key="4">
    <source>
        <dbReference type="ARBA" id="ARBA00022614"/>
    </source>
</evidence>
<feature type="signal peptide" evidence="13">
    <location>
        <begin position="1"/>
        <end position="21"/>
    </location>
</feature>
<dbReference type="EMBL" id="JASCZI010120858">
    <property type="protein sequence ID" value="MED6156154.1"/>
    <property type="molecule type" value="Genomic_DNA"/>
</dbReference>
<feature type="transmembrane region" description="Helical" evidence="12">
    <location>
        <begin position="919"/>
        <end position="940"/>
    </location>
</feature>
<reference evidence="15 16" key="1">
    <citation type="journal article" date="2023" name="Plants (Basel)">
        <title>Bridging the Gap: Combining Genomics and Transcriptomics Approaches to Understand Stylosanthes scabra, an Orphan Legume from the Brazilian Caatinga.</title>
        <authorList>
            <person name="Ferreira-Neto J.R.C."/>
            <person name="da Silva M.D."/>
            <person name="Binneck E."/>
            <person name="de Melo N.F."/>
            <person name="da Silva R.H."/>
            <person name="de Melo A.L.T.M."/>
            <person name="Pandolfi V."/>
            <person name="Bustamante F.O."/>
            <person name="Brasileiro-Vidal A.C."/>
            <person name="Benko-Iseppon A.M."/>
        </authorList>
    </citation>
    <scope>NUCLEOTIDE SEQUENCE [LARGE SCALE GENOMIC DNA]</scope>
    <source>
        <tissue evidence="15">Leaves</tissue>
    </source>
</reference>
<feature type="chain" id="PRO_5047456228" description="Leucine-rich repeat-containing N-terminal plant-type domain-containing protein" evidence="13">
    <location>
        <begin position="22"/>
        <end position="1010"/>
    </location>
</feature>
<dbReference type="Pfam" id="PF13516">
    <property type="entry name" value="LRR_6"/>
    <property type="match status" value="1"/>
</dbReference>
<dbReference type="Gene3D" id="3.80.10.10">
    <property type="entry name" value="Ribonuclease Inhibitor"/>
    <property type="match status" value="5"/>
</dbReference>
<evidence type="ECO:0000256" key="6">
    <source>
        <dbReference type="ARBA" id="ARBA00022729"/>
    </source>
</evidence>
<dbReference type="SUPFAM" id="SSF52058">
    <property type="entry name" value="L domain-like"/>
    <property type="match status" value="2"/>
</dbReference>
<keyword evidence="8 12" id="KW-1133">Transmembrane helix</keyword>
<evidence type="ECO:0000256" key="11">
    <source>
        <dbReference type="ARBA" id="ARBA00023180"/>
    </source>
</evidence>
<evidence type="ECO:0000256" key="9">
    <source>
        <dbReference type="ARBA" id="ARBA00023136"/>
    </source>
</evidence>
<dbReference type="InterPro" id="IPR003591">
    <property type="entry name" value="Leu-rich_rpt_typical-subtyp"/>
</dbReference>
<keyword evidence="6 13" id="KW-0732">Signal</keyword>
<organism evidence="15 16">
    <name type="scientific">Stylosanthes scabra</name>
    <dbReference type="NCBI Taxonomy" id="79078"/>
    <lineage>
        <taxon>Eukaryota</taxon>
        <taxon>Viridiplantae</taxon>
        <taxon>Streptophyta</taxon>
        <taxon>Embryophyta</taxon>
        <taxon>Tracheophyta</taxon>
        <taxon>Spermatophyta</taxon>
        <taxon>Magnoliopsida</taxon>
        <taxon>eudicotyledons</taxon>
        <taxon>Gunneridae</taxon>
        <taxon>Pentapetalae</taxon>
        <taxon>rosids</taxon>
        <taxon>fabids</taxon>
        <taxon>Fabales</taxon>
        <taxon>Fabaceae</taxon>
        <taxon>Papilionoideae</taxon>
        <taxon>50 kb inversion clade</taxon>
        <taxon>dalbergioids sensu lato</taxon>
        <taxon>Dalbergieae</taxon>
        <taxon>Pterocarpus clade</taxon>
        <taxon>Stylosanthes</taxon>
    </lineage>
</organism>
<evidence type="ECO:0000259" key="14">
    <source>
        <dbReference type="Pfam" id="PF08263"/>
    </source>
</evidence>
<keyword evidence="11" id="KW-0325">Glycoprotein</keyword>
<dbReference type="Pfam" id="PF00560">
    <property type="entry name" value="LRR_1"/>
    <property type="match status" value="8"/>
</dbReference>
<evidence type="ECO:0000256" key="13">
    <source>
        <dbReference type="SAM" id="SignalP"/>
    </source>
</evidence>
<gene>
    <name evidence="15" type="ORF">PIB30_011884</name>
</gene>
<keyword evidence="5 12" id="KW-0812">Transmembrane</keyword>
<evidence type="ECO:0000313" key="15">
    <source>
        <dbReference type="EMBL" id="MED6156154.1"/>
    </source>
</evidence>
<dbReference type="InterPro" id="IPR032675">
    <property type="entry name" value="LRR_dom_sf"/>
</dbReference>
<keyword evidence="4" id="KW-0433">Leucine-rich repeat</keyword>
<protein>
    <recommendedName>
        <fullName evidence="14">Leucine-rich repeat-containing N-terminal plant-type domain-containing protein</fullName>
    </recommendedName>
</protein>
<keyword evidence="9 12" id="KW-0472">Membrane</keyword>
<dbReference type="Pfam" id="PF13855">
    <property type="entry name" value="LRR_8"/>
    <property type="match status" value="2"/>
</dbReference>
<keyword evidence="16" id="KW-1185">Reference proteome</keyword>
<dbReference type="InterPro" id="IPR001611">
    <property type="entry name" value="Leu-rich_rpt"/>
</dbReference>
<dbReference type="InterPro" id="IPR013210">
    <property type="entry name" value="LRR_N_plant-typ"/>
</dbReference>
<evidence type="ECO:0000313" key="16">
    <source>
        <dbReference type="Proteomes" id="UP001341840"/>
    </source>
</evidence>
<comment type="similarity">
    <text evidence="2">Belongs to the RLP family.</text>
</comment>
<evidence type="ECO:0000256" key="8">
    <source>
        <dbReference type="ARBA" id="ARBA00022989"/>
    </source>
</evidence>
<dbReference type="Proteomes" id="UP001341840">
    <property type="component" value="Unassembled WGS sequence"/>
</dbReference>
<evidence type="ECO:0000256" key="1">
    <source>
        <dbReference type="ARBA" id="ARBA00004251"/>
    </source>
</evidence>
<comment type="subcellular location">
    <subcellularLocation>
        <location evidence="1">Cell membrane</location>
        <topology evidence="1">Single-pass type I membrane protein</topology>
    </subcellularLocation>
</comment>
<dbReference type="Pfam" id="PF08263">
    <property type="entry name" value="LRRNT_2"/>
    <property type="match status" value="1"/>
</dbReference>
<name>A0ABU6U5B2_9FABA</name>
<evidence type="ECO:0000256" key="7">
    <source>
        <dbReference type="ARBA" id="ARBA00022737"/>
    </source>
</evidence>
<dbReference type="PANTHER" id="PTHR48061:SF49">
    <property type="entry name" value="DISEASE RESISTANCE FAMILY PROTEIN_LRR PROTEIN"/>
    <property type="match status" value="1"/>
</dbReference>
<sequence length="1010" mass="112228">MKIEAVLLFLVISIIHSTCLSHVISGLCLDDQRSLLLQFKNNLTFDPIGSMTLSSWNESNTSCCEWSGVTCDHHGHVTGLDLSDDGIEGALDNSSSLFSLQHLQRLNLADNYFNSSIPSKFNKLENLTYLNLASAGFVGQVPIEISQLARLVTLDLSTPNDDWVYSALVPQHQEKPDRGLLVGTFPQGIFQITTLSYIDISHNPYLHGSFPEFPRNGSLRTIRTAHTNFSGGLPLSIGNLVHLSSLDLSHCNFGGTLPSSFSKLTKLNEMDLSYNNFLGAIPSSAHFEGLQSLTKIHLSYNSITGSIPSSLFMIPSLKSVLLSHNKFSELEESTLVFSSRLEYLDVSCNNLSGSIPPFIFHLRGLSHLNLGNNKLSGPIYPSIIQLSGLTELDLSSNKFNFSWPMLLDALAPLRNLTVLDLSFNKIDDVKVTATDVALSTFPQLSFLNLASCNLKTFPGFLRYQFGLYDLNLSYNQIQGTIPNWIWRQYYLDNLDVSHNFLTNFEGPLHNLTLQLSTLYLQFNKLQGPMPDFLYYASTADYSSNNFNSLIPADIGHHMHGTIYLSLANNSFHGSIPHSLCNAARLLVLDLSHNKISGKIPHCLIKLGMTLAVLNLGSNNLIGHIPNAFPNSCALQTIVLNGNQLAGILPKSIEYCTALQILDVGRNQIVGAFPCFLCNISTLHVLILRNNKFHGPMGCPKNNNVWNMIQIVDVAFNNFSGELPVKWFSGWKKMISNDDGANSIQSLIQSYDGNLFQLYYQDSTTVTGKGQEMELVKILTIFTSIDFSYNQFEGPIPKELMDLKALYLLNLSHNALSGQIPSSIGNLSQLESLDLSKNSLEGEIPTELANLNFLSVLNLSFNHLTGRIPTGTQLQSFEASSFEGNDGLYGPPLTKTPNPLPPPPEVPPCGSLACEVHWDLVSAEVGLVFGLGSIIVPLLFWKRWRMRYCQFLDKTLCRIFPQLSHEYERRGGQTYRVLENSSKVPDRHVSRSNEIHMLHQHKRSTCDELEK</sequence>
<dbReference type="PANTHER" id="PTHR48061">
    <property type="entry name" value="LEUCINE-RICH REPEAT RECEPTOR PROTEIN KINASE EMS1-LIKE-RELATED"/>
    <property type="match status" value="1"/>
</dbReference>
<comment type="caution">
    <text evidence="15">The sequence shown here is derived from an EMBL/GenBank/DDBJ whole genome shotgun (WGS) entry which is preliminary data.</text>
</comment>
<evidence type="ECO:0000256" key="2">
    <source>
        <dbReference type="ARBA" id="ARBA00009592"/>
    </source>
</evidence>
<dbReference type="SMART" id="SM00369">
    <property type="entry name" value="LRR_TYP"/>
    <property type="match status" value="10"/>
</dbReference>
<proteinExistence type="inferred from homology"/>
<keyword evidence="10" id="KW-0675">Receptor</keyword>
<keyword evidence="3" id="KW-1003">Cell membrane</keyword>
<evidence type="ECO:0000256" key="5">
    <source>
        <dbReference type="ARBA" id="ARBA00022692"/>
    </source>
</evidence>
<accession>A0ABU6U5B2</accession>